<keyword evidence="3" id="KW-1185">Reference proteome</keyword>
<comment type="caution">
    <text evidence="2">The sequence shown here is derived from an EMBL/GenBank/DDBJ whole genome shotgun (WGS) entry which is preliminary data.</text>
</comment>
<evidence type="ECO:0000313" key="3">
    <source>
        <dbReference type="Proteomes" id="UP000186868"/>
    </source>
</evidence>
<dbReference type="NCBIfam" id="NF047718">
    <property type="entry name" value="Hfq_rel_Cyano"/>
    <property type="match status" value="1"/>
</dbReference>
<dbReference type="InterPro" id="IPR053840">
    <property type="entry name" value="Hfq_1"/>
</dbReference>
<accession>A0A1U7HHJ4</accession>
<organism evidence="2 3">
    <name type="scientific">Hydrococcus rivularis NIES-593</name>
    <dbReference type="NCBI Taxonomy" id="1921803"/>
    <lineage>
        <taxon>Bacteria</taxon>
        <taxon>Bacillati</taxon>
        <taxon>Cyanobacteriota</taxon>
        <taxon>Cyanophyceae</taxon>
        <taxon>Pleurocapsales</taxon>
        <taxon>Hydrococcaceae</taxon>
        <taxon>Hydrococcus</taxon>
    </lineage>
</organism>
<feature type="domain" description="Hfq-related" evidence="1">
    <location>
        <begin position="8"/>
        <end position="68"/>
    </location>
</feature>
<dbReference type="AlphaFoldDB" id="A0A1U7HHJ4"/>
<dbReference type="RefSeq" id="WP_073599641.1">
    <property type="nucleotide sequence ID" value="NZ_MRCB01000011.1"/>
</dbReference>
<dbReference type="SUPFAM" id="SSF50182">
    <property type="entry name" value="Sm-like ribonucleoproteins"/>
    <property type="match status" value="1"/>
</dbReference>
<dbReference type="STRING" id="1921803.NIES593_11120"/>
<dbReference type="Proteomes" id="UP000186868">
    <property type="component" value="Unassembled WGS sequence"/>
</dbReference>
<evidence type="ECO:0000259" key="1">
    <source>
        <dbReference type="Pfam" id="PF21979"/>
    </source>
</evidence>
<proteinExistence type="predicted"/>
<gene>
    <name evidence="2" type="ORF">NIES593_11120</name>
</gene>
<protein>
    <submittedName>
        <fullName evidence="2">RNA-binding protein hfq</fullName>
    </submittedName>
</protein>
<dbReference type="EMBL" id="MRCB01000011">
    <property type="protein sequence ID" value="OKH23008.1"/>
    <property type="molecule type" value="Genomic_DNA"/>
</dbReference>
<reference evidence="2 3" key="1">
    <citation type="submission" date="2016-11" db="EMBL/GenBank/DDBJ databases">
        <title>Draft Genome Sequences of Nine Cyanobacterial Strains from Diverse Habitats.</title>
        <authorList>
            <person name="Zhu T."/>
            <person name="Hou S."/>
            <person name="Lu X."/>
            <person name="Hess W.R."/>
        </authorList>
    </citation>
    <scope>NUCLEOTIDE SEQUENCE [LARGE SCALE GENOMIC DNA]</scope>
    <source>
        <strain evidence="2 3">NIES-593</strain>
    </source>
</reference>
<dbReference type="Gene3D" id="2.30.30.100">
    <property type="match status" value="1"/>
</dbReference>
<evidence type="ECO:0000313" key="2">
    <source>
        <dbReference type="EMBL" id="OKH23008.1"/>
    </source>
</evidence>
<name>A0A1U7HHJ4_9CYAN</name>
<dbReference type="OrthoDB" id="573534at2"/>
<sequence length="70" mass="8133">MSDFNTGLPSIRQIQSSIKDKREVELKLVTNDLLMGKILWQDSNCICLVDENEQQILIWRRAIAYLKPKA</sequence>
<dbReference type="Pfam" id="PF21979">
    <property type="entry name" value="Hfq_1"/>
    <property type="match status" value="1"/>
</dbReference>
<dbReference type="InterPro" id="IPR010920">
    <property type="entry name" value="LSM_dom_sf"/>
</dbReference>